<dbReference type="GO" id="GO:0016757">
    <property type="term" value="F:glycosyltransferase activity"/>
    <property type="evidence" value="ECO:0007669"/>
    <property type="project" value="UniProtKB-KW"/>
</dbReference>
<name>A0A212CD54_CEREH</name>
<feature type="domain" description="Fringe-like glycosyltransferase" evidence="11">
    <location>
        <begin position="50"/>
        <end position="80"/>
    </location>
</feature>
<evidence type="ECO:0000256" key="4">
    <source>
        <dbReference type="ARBA" id="ARBA00022679"/>
    </source>
</evidence>
<evidence type="ECO:0000313" key="13">
    <source>
        <dbReference type="Proteomes" id="UP000242450"/>
    </source>
</evidence>
<keyword evidence="3" id="KW-0328">Glycosyltransferase</keyword>
<evidence type="ECO:0000256" key="6">
    <source>
        <dbReference type="ARBA" id="ARBA00022968"/>
    </source>
</evidence>
<evidence type="ECO:0000313" key="12">
    <source>
        <dbReference type="EMBL" id="OWK03920.1"/>
    </source>
</evidence>
<evidence type="ECO:0000259" key="11">
    <source>
        <dbReference type="Pfam" id="PF02434"/>
    </source>
</evidence>
<protein>
    <recommendedName>
        <fullName evidence="11">Fringe-like glycosyltransferase domain-containing protein</fullName>
    </recommendedName>
</protein>
<evidence type="ECO:0000256" key="5">
    <source>
        <dbReference type="ARBA" id="ARBA00022692"/>
    </source>
</evidence>
<keyword evidence="8" id="KW-0472">Membrane</keyword>
<evidence type="ECO:0000256" key="8">
    <source>
        <dbReference type="ARBA" id="ARBA00023136"/>
    </source>
</evidence>
<evidence type="ECO:0000256" key="7">
    <source>
        <dbReference type="ARBA" id="ARBA00022989"/>
    </source>
</evidence>
<keyword evidence="6" id="KW-0735">Signal-anchor</keyword>
<dbReference type="PANTHER" id="PTHR10811">
    <property type="entry name" value="FRINGE-RELATED"/>
    <property type="match status" value="1"/>
</dbReference>
<dbReference type="InterPro" id="IPR003378">
    <property type="entry name" value="Fringe-like_glycosylTrfase"/>
</dbReference>
<keyword evidence="4" id="KW-0808">Transferase</keyword>
<feature type="region of interest" description="Disordered" evidence="10">
    <location>
        <begin position="28"/>
        <end position="48"/>
    </location>
</feature>
<keyword evidence="5" id="KW-0812">Transmembrane</keyword>
<dbReference type="EMBL" id="MKHE01000022">
    <property type="protein sequence ID" value="OWK03920.1"/>
    <property type="molecule type" value="Genomic_DNA"/>
</dbReference>
<keyword evidence="13" id="KW-1185">Reference proteome</keyword>
<comment type="similarity">
    <text evidence="2">Belongs to the glycosyltransferase 31 family.</text>
</comment>
<comment type="caution">
    <text evidence="12">The sequence shown here is derived from an EMBL/GenBank/DDBJ whole genome shotgun (WGS) entry which is preliminary data.</text>
</comment>
<dbReference type="Gene3D" id="3.90.550.50">
    <property type="match status" value="1"/>
</dbReference>
<evidence type="ECO:0000256" key="10">
    <source>
        <dbReference type="SAM" id="MobiDB-lite"/>
    </source>
</evidence>
<feature type="compositionally biased region" description="Low complexity" evidence="10">
    <location>
        <begin position="28"/>
        <end position="40"/>
    </location>
</feature>
<gene>
    <name evidence="12" type="ORF">Celaphus_00014111</name>
</gene>
<dbReference type="OrthoDB" id="8959630at2759"/>
<comment type="subcellular location">
    <subcellularLocation>
        <location evidence="9">Endomembrane system</location>
        <topology evidence="9">Single-pass membrane protein</topology>
    </subcellularLocation>
    <subcellularLocation>
        <location evidence="1">Membrane</location>
        <topology evidence="1">Single-pass type II membrane protein</topology>
    </subcellularLocation>
</comment>
<evidence type="ECO:0000256" key="3">
    <source>
        <dbReference type="ARBA" id="ARBA00022676"/>
    </source>
</evidence>
<reference evidence="12 13" key="1">
    <citation type="journal article" date="2018" name="Mol. Genet. Genomics">
        <title>The red deer Cervus elaphus genome CerEla1.0: sequencing, annotating, genes, and chromosomes.</title>
        <authorList>
            <person name="Bana N.A."/>
            <person name="Nyiri A."/>
            <person name="Nagy J."/>
            <person name="Frank K."/>
            <person name="Nagy T."/>
            <person name="Steger V."/>
            <person name="Schiller M."/>
            <person name="Lakatos P."/>
            <person name="Sugar L."/>
            <person name="Horn P."/>
            <person name="Barta E."/>
            <person name="Orosz L."/>
        </authorList>
    </citation>
    <scope>NUCLEOTIDE SEQUENCE [LARGE SCALE GENOMIC DNA]</scope>
    <source>
        <strain evidence="12">Hungarian</strain>
    </source>
</reference>
<keyword evidence="7" id="KW-1133">Transmembrane helix</keyword>
<dbReference type="Proteomes" id="UP000242450">
    <property type="component" value="Chromosome 22"/>
</dbReference>
<evidence type="ECO:0000256" key="2">
    <source>
        <dbReference type="ARBA" id="ARBA00008661"/>
    </source>
</evidence>
<proteinExistence type="inferred from homology"/>
<evidence type="ECO:0000256" key="1">
    <source>
        <dbReference type="ARBA" id="ARBA00004606"/>
    </source>
</evidence>
<dbReference type="GO" id="GO:0012505">
    <property type="term" value="C:endomembrane system"/>
    <property type="evidence" value="ECO:0007669"/>
    <property type="project" value="UniProtKB-SubCell"/>
</dbReference>
<accession>A0A212CD54</accession>
<feature type="domain" description="Fringe-like glycosyltransferase" evidence="11">
    <location>
        <begin position="89"/>
        <end position="261"/>
    </location>
</feature>
<dbReference type="GO" id="GO:0016020">
    <property type="term" value="C:membrane"/>
    <property type="evidence" value="ECO:0007669"/>
    <property type="project" value="UniProtKB-SubCell"/>
</dbReference>
<organism evidence="12 13">
    <name type="scientific">Cervus elaphus hippelaphus</name>
    <name type="common">European red deer</name>
    <dbReference type="NCBI Taxonomy" id="46360"/>
    <lineage>
        <taxon>Eukaryota</taxon>
        <taxon>Metazoa</taxon>
        <taxon>Chordata</taxon>
        <taxon>Craniata</taxon>
        <taxon>Vertebrata</taxon>
        <taxon>Euteleostomi</taxon>
        <taxon>Mammalia</taxon>
        <taxon>Eutheria</taxon>
        <taxon>Laurasiatheria</taxon>
        <taxon>Artiodactyla</taxon>
        <taxon>Ruminantia</taxon>
        <taxon>Pecora</taxon>
        <taxon>Cervidae</taxon>
        <taxon>Cervinae</taxon>
        <taxon>Cervus</taxon>
    </lineage>
</organism>
<sequence>MHCRLLRGLAGVLLTLLCMGLLSLRYRSSPSPQRVPDTPEMSPPSPRPSELQLHDVFIAVKTTQAFHHSRVELLLNTRSSSLTAWMKASRRDSHSHPALSCKMAAEFDAFLASGLRWFCHVDDDNYLNPRALLKLLKTFPQTRDVYVGRPSLNRPIQASEPQPHNRTRLVQFWFATGGAGFCINRKLALKMAPWASMALSFSGSHFMDTSALIRLPDDCTVGYIVECKLGGHLQPCPLFHSHLETLQLLEAAQLPEQVLLGKTRSSVGMTHV</sequence>
<dbReference type="Pfam" id="PF02434">
    <property type="entry name" value="Fringe"/>
    <property type="match status" value="2"/>
</dbReference>
<dbReference type="AlphaFoldDB" id="A0A212CD54"/>
<evidence type="ECO:0000256" key="9">
    <source>
        <dbReference type="ARBA" id="ARBA00037847"/>
    </source>
</evidence>